<proteinExistence type="predicted"/>
<feature type="compositionally biased region" description="Acidic residues" evidence="1">
    <location>
        <begin position="73"/>
        <end position="88"/>
    </location>
</feature>
<comment type="caution">
    <text evidence="2">The sequence shown here is derived from an EMBL/GenBank/DDBJ whole genome shotgun (WGS) entry which is preliminary data.</text>
</comment>
<protein>
    <submittedName>
        <fullName evidence="2">Uncharacterized protein</fullName>
    </submittedName>
</protein>
<evidence type="ECO:0000256" key="1">
    <source>
        <dbReference type="SAM" id="MobiDB-lite"/>
    </source>
</evidence>
<evidence type="ECO:0000313" key="2">
    <source>
        <dbReference type="EMBL" id="NID03771.1"/>
    </source>
</evidence>
<name>A0ABX0Q207_9GAMM</name>
<dbReference type="RefSeq" id="WP_167122781.1">
    <property type="nucleotide sequence ID" value="NZ_JAAQQR010000001.1"/>
</dbReference>
<organism evidence="2 3">
    <name type="scientific">Luteibacter jiangsuensis</name>
    <dbReference type="NCBI Taxonomy" id="637577"/>
    <lineage>
        <taxon>Bacteria</taxon>
        <taxon>Pseudomonadati</taxon>
        <taxon>Pseudomonadota</taxon>
        <taxon>Gammaproteobacteria</taxon>
        <taxon>Lysobacterales</taxon>
        <taxon>Rhodanobacteraceae</taxon>
        <taxon>Luteibacter</taxon>
    </lineage>
</organism>
<accession>A0ABX0Q207</accession>
<dbReference type="Proteomes" id="UP001429601">
    <property type="component" value="Unassembled WGS sequence"/>
</dbReference>
<gene>
    <name evidence="2" type="ORF">HBF26_02665</name>
</gene>
<sequence length="103" mass="10939">MRDTVELLEAIGRDASLRRASPEELARALEADGASPGLLDMAAHGDSTVLTAELGLKHMHVEHQSQTGGHEEVDPDEPGDDGDNGDEQPNERHDDDADDSSAA</sequence>
<keyword evidence="3" id="KW-1185">Reference proteome</keyword>
<reference evidence="2 3" key="1">
    <citation type="journal article" date="2011" name="Curr. Microbiol.">
        <title>Luteibacter jiangsuensis sp. nov.: a methamidophos-degrading bacterium isolated from a methamidophos-manufacturing factory.</title>
        <authorList>
            <person name="Wang L."/>
            <person name="Wang G.L."/>
            <person name="Li S.P."/>
            <person name="Jiang J.D."/>
        </authorList>
    </citation>
    <scope>NUCLEOTIDE SEQUENCE [LARGE SCALE GENOMIC DNA]</scope>
    <source>
        <strain evidence="2 3">CGMCC 1.10133</strain>
    </source>
</reference>
<evidence type="ECO:0000313" key="3">
    <source>
        <dbReference type="Proteomes" id="UP001429601"/>
    </source>
</evidence>
<feature type="region of interest" description="Disordered" evidence="1">
    <location>
        <begin position="56"/>
        <end position="103"/>
    </location>
</feature>
<dbReference type="EMBL" id="JAAQQR010000001">
    <property type="protein sequence ID" value="NID03771.1"/>
    <property type="molecule type" value="Genomic_DNA"/>
</dbReference>